<dbReference type="STRING" id="1538553.JT25_013900"/>
<dbReference type="PANTHER" id="PTHR33308">
    <property type="entry name" value="PEPTIDOGLYCAN HYDROLASE FLGJ"/>
    <property type="match status" value="1"/>
</dbReference>
<dbReference type="GO" id="GO:0016798">
    <property type="term" value="F:hydrolase activity, acting on glycosyl bonds"/>
    <property type="evidence" value="ECO:0007669"/>
    <property type="project" value="UniProtKB-KW"/>
</dbReference>
<dbReference type="InterPro" id="IPR013377">
    <property type="entry name" value="FlgJ"/>
</dbReference>
<evidence type="ECO:0000256" key="2">
    <source>
        <dbReference type="ARBA" id="ARBA00004418"/>
    </source>
</evidence>
<reference evidence="14 15" key="1">
    <citation type="journal article" date="2015" name="Environ. Microbiol.">
        <title>Methane oxidation coupled to nitrate reduction under hypoxia by the Gammaproteobacterium Methylomonas denitrificans, sp. nov. type strain FJG1.</title>
        <authorList>
            <person name="Kits K.D."/>
            <person name="Klotz M.G."/>
            <person name="Stein L.Y."/>
        </authorList>
    </citation>
    <scope>NUCLEOTIDE SEQUENCE [LARGE SCALE GENOMIC DNA]</scope>
    <source>
        <strain evidence="14 15">FJG1</strain>
    </source>
</reference>
<name>A0A126T662_9GAMM</name>
<evidence type="ECO:0000256" key="4">
    <source>
        <dbReference type="ARBA" id="ARBA00007974"/>
    </source>
</evidence>
<dbReference type="SMART" id="SM00047">
    <property type="entry name" value="LYZ2"/>
    <property type="match status" value="1"/>
</dbReference>
<dbReference type="Pfam" id="PF01832">
    <property type="entry name" value="Glucosaminidase"/>
    <property type="match status" value="1"/>
</dbReference>
<keyword evidence="9" id="KW-0326">Glycosidase</keyword>
<dbReference type="Gene3D" id="2.10.70.40">
    <property type="entry name" value="peptidoglycan hydrolase"/>
    <property type="match status" value="1"/>
</dbReference>
<keyword evidence="14" id="KW-0966">Cell projection</keyword>
<gene>
    <name evidence="14" type="ORF">JT25_013900</name>
</gene>
<evidence type="ECO:0000256" key="10">
    <source>
        <dbReference type="ARBA" id="ARBA00023316"/>
    </source>
</evidence>
<keyword evidence="10" id="KW-0961">Cell wall biogenesis/degradation</keyword>
<proteinExistence type="inferred from homology"/>
<evidence type="ECO:0000256" key="7">
    <source>
        <dbReference type="ARBA" id="ARBA00022795"/>
    </source>
</evidence>
<evidence type="ECO:0000256" key="1">
    <source>
        <dbReference type="ARBA" id="ARBA00002954"/>
    </source>
</evidence>
<feature type="region of interest" description="Disordered" evidence="12">
    <location>
        <begin position="120"/>
        <end position="151"/>
    </location>
</feature>
<protein>
    <recommendedName>
        <fullName evidence="5">Peptidoglycan hydrolase FlgJ</fullName>
    </recommendedName>
    <alternativeName>
        <fullName evidence="11">Muramidase FlgJ</fullName>
    </alternativeName>
</protein>
<evidence type="ECO:0000256" key="12">
    <source>
        <dbReference type="SAM" id="MobiDB-lite"/>
    </source>
</evidence>
<feature type="domain" description="Mannosyl-glycoprotein endo-beta-N-acetylglucosamidase-like" evidence="13">
    <location>
        <begin position="179"/>
        <end position="347"/>
    </location>
</feature>
<keyword evidence="7" id="KW-1005">Bacterial flagellum biogenesis</keyword>
<comment type="similarity">
    <text evidence="4">In the C-terminal section; belongs to the glycosyl hydrolase 73 family.</text>
</comment>
<dbReference type="GO" id="GO:0004040">
    <property type="term" value="F:amidase activity"/>
    <property type="evidence" value="ECO:0007669"/>
    <property type="project" value="InterPro"/>
</dbReference>
<evidence type="ECO:0000256" key="9">
    <source>
        <dbReference type="ARBA" id="ARBA00023295"/>
    </source>
</evidence>
<evidence type="ECO:0000256" key="6">
    <source>
        <dbReference type="ARBA" id="ARBA00022764"/>
    </source>
</evidence>
<evidence type="ECO:0000256" key="3">
    <source>
        <dbReference type="ARBA" id="ARBA00006880"/>
    </source>
</evidence>
<evidence type="ECO:0000256" key="8">
    <source>
        <dbReference type="ARBA" id="ARBA00022801"/>
    </source>
</evidence>
<dbReference type="GO" id="GO:0042597">
    <property type="term" value="C:periplasmic space"/>
    <property type="evidence" value="ECO:0007669"/>
    <property type="project" value="UniProtKB-SubCell"/>
</dbReference>
<organism evidence="14 15">
    <name type="scientific">Methylomonas denitrificans</name>
    <dbReference type="NCBI Taxonomy" id="1538553"/>
    <lineage>
        <taxon>Bacteria</taxon>
        <taxon>Pseudomonadati</taxon>
        <taxon>Pseudomonadota</taxon>
        <taxon>Gammaproteobacteria</taxon>
        <taxon>Methylococcales</taxon>
        <taxon>Methylococcaceae</taxon>
        <taxon>Methylomonas</taxon>
    </lineage>
</organism>
<keyword evidence="8" id="KW-0378">Hydrolase</keyword>
<comment type="function">
    <text evidence="1">Flagellum-specific muramidase which hydrolyzes the peptidoglycan layer to assemble the rod structure in the periplasmic space.</text>
</comment>
<comment type="similarity">
    <text evidence="3">In the N-terminal section; belongs to the FlgJ family.</text>
</comment>
<evidence type="ECO:0000256" key="11">
    <source>
        <dbReference type="ARBA" id="ARBA00030835"/>
    </source>
</evidence>
<dbReference type="RefSeq" id="WP_036275185.1">
    <property type="nucleotide sequence ID" value="NZ_CP014476.1"/>
</dbReference>
<dbReference type="Pfam" id="PF10135">
    <property type="entry name" value="Rod-binding"/>
    <property type="match status" value="1"/>
</dbReference>
<dbReference type="OrthoDB" id="289937at2"/>
<evidence type="ECO:0000313" key="14">
    <source>
        <dbReference type="EMBL" id="AMK77562.1"/>
    </source>
</evidence>
<keyword evidence="14" id="KW-0282">Flagellum</keyword>
<dbReference type="InterPro" id="IPR019301">
    <property type="entry name" value="Flagellar_prot_FlgJ_N"/>
</dbReference>
<evidence type="ECO:0000256" key="5">
    <source>
        <dbReference type="ARBA" id="ARBA00013433"/>
    </source>
</evidence>
<dbReference type="PANTHER" id="PTHR33308:SF9">
    <property type="entry name" value="PEPTIDOGLYCAN HYDROLASE FLGJ"/>
    <property type="match status" value="1"/>
</dbReference>
<dbReference type="PRINTS" id="PR01002">
    <property type="entry name" value="FLGFLGJ"/>
</dbReference>
<dbReference type="EMBL" id="CP014476">
    <property type="protein sequence ID" value="AMK77562.1"/>
    <property type="molecule type" value="Genomic_DNA"/>
</dbReference>
<accession>A0A126T662</accession>
<dbReference type="Gene3D" id="1.10.530.10">
    <property type="match status" value="1"/>
</dbReference>
<evidence type="ECO:0000313" key="15">
    <source>
        <dbReference type="Proteomes" id="UP000030512"/>
    </source>
</evidence>
<dbReference type="GO" id="GO:0071555">
    <property type="term" value="P:cell wall organization"/>
    <property type="evidence" value="ECO:0007669"/>
    <property type="project" value="UniProtKB-KW"/>
</dbReference>
<sequence>MLNVDSASVYTDFNGLAKLKQGAREQSPEAIKEVAKQFESVFLGMVMKNMRQAKLSEGILDSQQTQFYQDMYDQQMSVHLAGKPGIGFADLIAQQLSPKQNKDKDEEKDKQLTANDFLNRAAGTGASSKPDNHQSLRAGEAAEEQPLDASGLSSLERSLARLERSQKVLADQWQTLDDKVRSDNDRPLTSRDEFVNQLRPHAEQAARNLGVDANVLLAQAALETGWGQGMVKNAQGDNSFNLFNIKADKSWQGKQAKTMTLEYDGGVAKKEMAGFRAYDSYKDSFDDYVNFIKTNPRYSEALKKAGNAGHYLHELQQAGYATDPRYAEKVMTIYHSQTAAQVAALKSAG</sequence>
<dbReference type="KEGG" id="mdn:JT25_013900"/>
<feature type="compositionally biased region" description="Polar residues" evidence="12">
    <location>
        <begin position="125"/>
        <end position="135"/>
    </location>
</feature>
<dbReference type="InterPro" id="IPR051056">
    <property type="entry name" value="Glycosyl_Hydrolase_73"/>
</dbReference>
<keyword evidence="14" id="KW-0969">Cilium</keyword>
<comment type="subcellular location">
    <subcellularLocation>
        <location evidence="2">Periplasm</location>
    </subcellularLocation>
</comment>
<dbReference type="InterPro" id="IPR023346">
    <property type="entry name" value="Lysozyme-like_dom_sf"/>
</dbReference>
<keyword evidence="15" id="KW-1185">Reference proteome</keyword>
<dbReference type="InterPro" id="IPR002901">
    <property type="entry name" value="MGlyc_endo_b_GlcNAc-like_dom"/>
</dbReference>
<dbReference type="AlphaFoldDB" id="A0A126T662"/>
<keyword evidence="6" id="KW-0574">Periplasm</keyword>
<dbReference type="GO" id="GO:0071973">
    <property type="term" value="P:bacterial-type flagellum-dependent cell motility"/>
    <property type="evidence" value="ECO:0007669"/>
    <property type="project" value="TreeGrafter"/>
</dbReference>
<evidence type="ECO:0000259" key="13">
    <source>
        <dbReference type="SMART" id="SM00047"/>
    </source>
</evidence>
<dbReference type="Proteomes" id="UP000030512">
    <property type="component" value="Chromosome"/>
</dbReference>
<dbReference type="GO" id="GO:0044780">
    <property type="term" value="P:bacterial-type flagellum assembly"/>
    <property type="evidence" value="ECO:0007669"/>
    <property type="project" value="InterPro"/>
</dbReference>
<dbReference type="SUPFAM" id="SSF53955">
    <property type="entry name" value="Lysozyme-like"/>
    <property type="match status" value="1"/>
</dbReference>
<dbReference type="NCBIfam" id="TIGR02541">
    <property type="entry name" value="flagell_FlgJ"/>
    <property type="match status" value="1"/>
</dbReference>